<dbReference type="InterPro" id="IPR050107">
    <property type="entry name" value="ABC_carbohydrate_import_ATPase"/>
</dbReference>
<dbReference type="InterPro" id="IPR003439">
    <property type="entry name" value="ABC_transporter-like_ATP-bd"/>
</dbReference>
<keyword evidence="10" id="KW-0472">Membrane</keyword>
<name>A0A936YS12_9HYPH</name>
<accession>A0A936YS12</accession>
<keyword evidence="4" id="KW-1003">Cell membrane</keyword>
<keyword evidence="8 12" id="KW-0067">ATP-binding</keyword>
<dbReference type="SMART" id="SM00382">
    <property type="entry name" value="AAA"/>
    <property type="match status" value="2"/>
</dbReference>
<dbReference type="SUPFAM" id="SSF52540">
    <property type="entry name" value="P-loop containing nucleoside triphosphate hydrolases"/>
    <property type="match status" value="2"/>
</dbReference>
<dbReference type="GO" id="GO:0016887">
    <property type="term" value="F:ATP hydrolysis activity"/>
    <property type="evidence" value="ECO:0007669"/>
    <property type="project" value="InterPro"/>
</dbReference>
<dbReference type="PANTHER" id="PTHR43790">
    <property type="entry name" value="CARBOHYDRATE TRANSPORT ATP-BINDING PROTEIN MG119-RELATED"/>
    <property type="match status" value="1"/>
</dbReference>
<evidence type="ECO:0000256" key="5">
    <source>
        <dbReference type="ARBA" id="ARBA00022597"/>
    </source>
</evidence>
<dbReference type="AlphaFoldDB" id="A0A936YS12"/>
<evidence type="ECO:0000256" key="10">
    <source>
        <dbReference type="ARBA" id="ARBA00023136"/>
    </source>
</evidence>
<protein>
    <submittedName>
        <fullName evidence="12">Sugar ABC transporter ATP-binding protein</fullName>
    </submittedName>
</protein>
<evidence type="ECO:0000256" key="8">
    <source>
        <dbReference type="ARBA" id="ARBA00022840"/>
    </source>
</evidence>
<evidence type="ECO:0000256" key="2">
    <source>
        <dbReference type="ARBA" id="ARBA00005417"/>
    </source>
</evidence>
<evidence type="ECO:0000256" key="9">
    <source>
        <dbReference type="ARBA" id="ARBA00022967"/>
    </source>
</evidence>
<dbReference type="FunFam" id="3.40.50.300:FF:000127">
    <property type="entry name" value="Ribose import ATP-binding protein RbsA"/>
    <property type="match status" value="1"/>
</dbReference>
<dbReference type="RefSeq" id="WP_201660376.1">
    <property type="nucleotide sequence ID" value="NZ_JAEQNC010000009.1"/>
</dbReference>
<dbReference type="PANTHER" id="PTHR43790:SF3">
    <property type="entry name" value="D-ALLOSE IMPORT ATP-BINDING PROTEIN ALSA-RELATED"/>
    <property type="match status" value="1"/>
</dbReference>
<dbReference type="GO" id="GO:0005524">
    <property type="term" value="F:ATP binding"/>
    <property type="evidence" value="ECO:0007669"/>
    <property type="project" value="UniProtKB-KW"/>
</dbReference>
<evidence type="ECO:0000259" key="11">
    <source>
        <dbReference type="PROSITE" id="PS50893"/>
    </source>
</evidence>
<keyword evidence="13" id="KW-1185">Reference proteome</keyword>
<dbReference type="CDD" id="cd03216">
    <property type="entry name" value="ABC_Carb_Monos_I"/>
    <property type="match status" value="1"/>
</dbReference>
<dbReference type="EMBL" id="JAEQNC010000009">
    <property type="protein sequence ID" value="MBL0373601.1"/>
    <property type="molecule type" value="Genomic_DNA"/>
</dbReference>
<evidence type="ECO:0000256" key="1">
    <source>
        <dbReference type="ARBA" id="ARBA00004202"/>
    </source>
</evidence>
<organism evidence="12 13">
    <name type="scientific">Rhizobium setariae</name>
    <dbReference type="NCBI Taxonomy" id="2801340"/>
    <lineage>
        <taxon>Bacteria</taxon>
        <taxon>Pseudomonadati</taxon>
        <taxon>Pseudomonadota</taxon>
        <taxon>Alphaproteobacteria</taxon>
        <taxon>Hyphomicrobiales</taxon>
        <taxon>Rhizobiaceae</taxon>
        <taxon>Rhizobium/Agrobacterium group</taxon>
        <taxon>Rhizobium</taxon>
    </lineage>
</organism>
<keyword evidence="3" id="KW-0813">Transport</keyword>
<dbReference type="CDD" id="cd03215">
    <property type="entry name" value="ABC_Carb_Monos_II"/>
    <property type="match status" value="1"/>
</dbReference>
<dbReference type="Gene3D" id="3.40.50.300">
    <property type="entry name" value="P-loop containing nucleotide triphosphate hydrolases"/>
    <property type="match status" value="2"/>
</dbReference>
<dbReference type="InterPro" id="IPR017871">
    <property type="entry name" value="ABC_transporter-like_CS"/>
</dbReference>
<dbReference type="Proteomes" id="UP000633219">
    <property type="component" value="Unassembled WGS sequence"/>
</dbReference>
<evidence type="ECO:0000256" key="7">
    <source>
        <dbReference type="ARBA" id="ARBA00022741"/>
    </source>
</evidence>
<dbReference type="PROSITE" id="PS50893">
    <property type="entry name" value="ABC_TRANSPORTER_2"/>
    <property type="match status" value="2"/>
</dbReference>
<comment type="caution">
    <text evidence="12">The sequence shown here is derived from an EMBL/GenBank/DDBJ whole genome shotgun (WGS) entry which is preliminary data.</text>
</comment>
<proteinExistence type="inferred from homology"/>
<dbReference type="InterPro" id="IPR027417">
    <property type="entry name" value="P-loop_NTPase"/>
</dbReference>
<gene>
    <name evidence="12" type="ORF">JJB09_16360</name>
</gene>
<reference evidence="12" key="1">
    <citation type="submission" date="2021-01" db="EMBL/GenBank/DDBJ databases">
        <title>Rhizobium sp. strain KVB221 16S ribosomal RNA gene Genome sequencing and assembly.</title>
        <authorList>
            <person name="Kang M."/>
        </authorList>
    </citation>
    <scope>NUCLEOTIDE SEQUENCE</scope>
    <source>
        <strain evidence="12">KVB221</strain>
    </source>
</reference>
<evidence type="ECO:0000313" key="12">
    <source>
        <dbReference type="EMBL" id="MBL0373601.1"/>
    </source>
</evidence>
<keyword evidence="6" id="KW-0677">Repeat</keyword>
<keyword evidence="5" id="KW-0762">Sugar transport</keyword>
<dbReference type="GO" id="GO:0005886">
    <property type="term" value="C:plasma membrane"/>
    <property type="evidence" value="ECO:0007669"/>
    <property type="project" value="UniProtKB-SubCell"/>
</dbReference>
<dbReference type="InterPro" id="IPR003593">
    <property type="entry name" value="AAA+_ATPase"/>
</dbReference>
<feature type="domain" description="ABC transporter" evidence="11">
    <location>
        <begin position="8"/>
        <end position="243"/>
    </location>
</feature>
<evidence type="ECO:0000256" key="4">
    <source>
        <dbReference type="ARBA" id="ARBA00022475"/>
    </source>
</evidence>
<evidence type="ECO:0000256" key="3">
    <source>
        <dbReference type="ARBA" id="ARBA00022448"/>
    </source>
</evidence>
<keyword evidence="7" id="KW-0547">Nucleotide-binding</keyword>
<sequence length="499" mass="53606">MTSSRPALRMRDISKQFPGVRALSGVSLTVRFGTVHAIVGENGAGKSTLMKILSGTYQPTAGSIEIDGAEVRMHNPADGQKLGIRMVHQELNLVPDLTVAENVFLGRMPTRRGMLDRGEMVRNAARVLKELGTVIDPNCRLGDLTISQQQLVEIAKAYAAAPRIIVLDEPTSSLSEHEAGILFGVLRKMRDAGIAIIYISHRLREVLDIADEVTVLRDGAMIETRPVAGITAADMIRLMVGRDVSDLFPKAEAVIGSPVLEVENLSDGEHFAGVSFDVRAGEIVGLTGLVGAGRTEVARAIFGLSKRTAGTIRMRGQTVAPKSPADAMRAGIAYVPEDRKGDGIVPGMSVRENIGLPIIRSLTRMGWIKDSDEKQLAKHYAKRFSIVPPDPERRISTLSGGNQQKAVLAKWLAAKPALLILDEPTRGVDVGAKSDIHAIVGELVAEGIAVLMISSELPEVLAVCDRVVVMHEGNAAKPLMRDELSEEKIMALATGEGVQ</sequence>
<dbReference type="PROSITE" id="PS00211">
    <property type="entry name" value="ABC_TRANSPORTER_1"/>
    <property type="match status" value="1"/>
</dbReference>
<feature type="domain" description="ABC transporter" evidence="11">
    <location>
        <begin position="254"/>
        <end position="497"/>
    </location>
</feature>
<evidence type="ECO:0000313" key="13">
    <source>
        <dbReference type="Proteomes" id="UP000633219"/>
    </source>
</evidence>
<comment type="subcellular location">
    <subcellularLocation>
        <location evidence="1">Cell membrane</location>
        <topology evidence="1">Peripheral membrane protein</topology>
    </subcellularLocation>
</comment>
<keyword evidence="9" id="KW-1278">Translocase</keyword>
<comment type="similarity">
    <text evidence="2">Belongs to the ABC transporter superfamily.</text>
</comment>
<evidence type="ECO:0000256" key="6">
    <source>
        <dbReference type="ARBA" id="ARBA00022737"/>
    </source>
</evidence>
<dbReference type="Pfam" id="PF00005">
    <property type="entry name" value="ABC_tran"/>
    <property type="match status" value="2"/>
</dbReference>